<keyword evidence="2" id="KW-1185">Reference proteome</keyword>
<accession>C0EDC3</accession>
<name>C0EDC3_9FIRM</name>
<reference evidence="1 2" key="2">
    <citation type="submission" date="2009-02" db="EMBL/GenBank/DDBJ databases">
        <title>Draft genome sequence of Clostridium methylpentosum (DSM 5476).</title>
        <authorList>
            <person name="Sudarsanam P."/>
            <person name="Ley R."/>
            <person name="Guruge J."/>
            <person name="Turnbaugh P.J."/>
            <person name="Mahowald M."/>
            <person name="Liep D."/>
            <person name="Gordon J."/>
        </authorList>
    </citation>
    <scope>NUCLEOTIDE SEQUENCE [LARGE SCALE GENOMIC DNA]</scope>
    <source>
        <strain evidence="1 2">DSM 5476</strain>
    </source>
</reference>
<dbReference type="AlphaFoldDB" id="C0EDC3"/>
<proteinExistence type="predicted"/>
<protein>
    <submittedName>
        <fullName evidence="1">Uncharacterized protein</fullName>
    </submittedName>
</protein>
<dbReference type="HOGENOM" id="CLU_2823525_0_0_9"/>
<evidence type="ECO:0000313" key="1">
    <source>
        <dbReference type="EMBL" id="EEG30509.1"/>
    </source>
</evidence>
<reference evidence="1 2" key="1">
    <citation type="submission" date="2009-01" db="EMBL/GenBank/DDBJ databases">
        <authorList>
            <person name="Fulton L."/>
            <person name="Clifton S."/>
            <person name="Fulton B."/>
            <person name="Xu J."/>
            <person name="Minx P."/>
            <person name="Pepin K.H."/>
            <person name="Johnson M."/>
            <person name="Bhonagiri V."/>
            <person name="Nash W.E."/>
            <person name="Mardis E.R."/>
            <person name="Wilson R.K."/>
        </authorList>
    </citation>
    <scope>NUCLEOTIDE SEQUENCE [LARGE SCALE GENOMIC DNA]</scope>
    <source>
        <strain evidence="1 2">DSM 5476</strain>
    </source>
</reference>
<dbReference type="Gene3D" id="1.10.3130.10">
    <property type="entry name" value="serine acetyltransferase, domain 1"/>
    <property type="match status" value="1"/>
</dbReference>
<sequence>MRRCGMGICSYIREEIQVIRDRDPALKSDLKALLYPSFRAILLHRIAHRLFSSALAIPVWRQKNGN</sequence>
<dbReference type="Proteomes" id="UP000003340">
    <property type="component" value="Unassembled WGS sequence"/>
</dbReference>
<dbReference type="eggNOG" id="COG1045">
    <property type="taxonomic scope" value="Bacteria"/>
</dbReference>
<dbReference type="InterPro" id="IPR042122">
    <property type="entry name" value="Ser_AcTrfase_N_sf"/>
</dbReference>
<dbReference type="STRING" id="537013.CLOSTMETH_01850"/>
<evidence type="ECO:0000313" key="2">
    <source>
        <dbReference type="Proteomes" id="UP000003340"/>
    </source>
</evidence>
<gene>
    <name evidence="1" type="ORF">CLOSTMETH_01850</name>
</gene>
<organism evidence="1 2">
    <name type="scientific">[Clostridium] methylpentosum DSM 5476</name>
    <dbReference type="NCBI Taxonomy" id="537013"/>
    <lineage>
        <taxon>Bacteria</taxon>
        <taxon>Bacillati</taxon>
        <taxon>Bacillota</taxon>
        <taxon>Clostridia</taxon>
        <taxon>Eubacteriales</taxon>
        <taxon>Oscillospiraceae</taxon>
        <taxon>Oscillospiraceae incertae sedis</taxon>
    </lineage>
</organism>
<dbReference type="EMBL" id="ACEC01000061">
    <property type="protein sequence ID" value="EEG30509.1"/>
    <property type="molecule type" value="Genomic_DNA"/>
</dbReference>
<comment type="caution">
    <text evidence="1">The sequence shown here is derived from an EMBL/GenBank/DDBJ whole genome shotgun (WGS) entry which is preliminary data.</text>
</comment>